<dbReference type="SUPFAM" id="SSF56801">
    <property type="entry name" value="Acetyl-CoA synthetase-like"/>
    <property type="match status" value="1"/>
</dbReference>
<evidence type="ECO:0000313" key="2">
    <source>
        <dbReference type="EMBL" id="HIV98171.1"/>
    </source>
</evidence>
<evidence type="ECO:0000259" key="1">
    <source>
        <dbReference type="Pfam" id="PF00501"/>
    </source>
</evidence>
<reference evidence="2" key="1">
    <citation type="journal article" date="2021" name="PeerJ">
        <title>Extensive microbial diversity within the chicken gut microbiome revealed by metagenomics and culture.</title>
        <authorList>
            <person name="Gilroy R."/>
            <person name="Ravi A."/>
            <person name="Getino M."/>
            <person name="Pursley I."/>
            <person name="Horton D.L."/>
            <person name="Alikhan N.F."/>
            <person name="Baker D."/>
            <person name="Gharbi K."/>
            <person name="Hall N."/>
            <person name="Watson M."/>
            <person name="Adriaenssens E.M."/>
            <person name="Foster-Nyarko E."/>
            <person name="Jarju S."/>
            <person name="Secka A."/>
            <person name="Antonio M."/>
            <person name="Oren A."/>
            <person name="Chaudhuri R.R."/>
            <person name="La Ragione R."/>
            <person name="Hildebrand F."/>
            <person name="Pallen M.J."/>
        </authorList>
    </citation>
    <scope>NUCLEOTIDE SEQUENCE</scope>
    <source>
        <strain evidence="2">Gambia11-129</strain>
    </source>
</reference>
<dbReference type="Pfam" id="PF23562">
    <property type="entry name" value="AMP-binding_C_3"/>
    <property type="match status" value="1"/>
</dbReference>
<keyword evidence="2" id="KW-0436">Ligase</keyword>
<comment type="caution">
    <text evidence="2">The sequence shown here is derived from an EMBL/GenBank/DDBJ whole genome shotgun (WGS) entry which is preliminary data.</text>
</comment>
<gene>
    <name evidence="2" type="ORF">IAB12_00080</name>
</gene>
<dbReference type="GO" id="GO:0016874">
    <property type="term" value="F:ligase activity"/>
    <property type="evidence" value="ECO:0007669"/>
    <property type="project" value="UniProtKB-KW"/>
</dbReference>
<dbReference type="InterPro" id="IPR000873">
    <property type="entry name" value="AMP-dep_synth/lig_dom"/>
</dbReference>
<dbReference type="PANTHER" id="PTHR43813:SF1">
    <property type="entry name" value="ACYL-ACTIVATING ENZYME 16, CHLOROPLASTIC-RELATED"/>
    <property type="match status" value="1"/>
</dbReference>
<organism evidence="2 3">
    <name type="scientific">Candidatus Ornithospirochaeta avicola</name>
    <dbReference type="NCBI Taxonomy" id="2840896"/>
    <lineage>
        <taxon>Bacteria</taxon>
        <taxon>Pseudomonadati</taxon>
        <taxon>Spirochaetota</taxon>
        <taxon>Spirochaetia</taxon>
        <taxon>Spirochaetales</taxon>
        <taxon>Spirochaetaceae</taxon>
        <taxon>Spirochaetaceae incertae sedis</taxon>
        <taxon>Candidatus Ornithospirochaeta</taxon>
    </lineage>
</organism>
<sequence length="638" mass="72310">MYRTLVQMFKERVEANPLFTVQLVKDDRAVFHPVTYIQLYEKVKAAAVMLSAMGLKRGDVVTLISDNRAEWMNLDLAILALGASDAPRGRDAMDYEIEYISSVTESRFVVLENTELVRRFLSYAEKTVCENIILIDNIKAPLREEDYIKAEEKKIKITLFSNMLEEGLDVLKNKNEQIEHEILLGSEDDVATIIFTSGTTGMPKGVVITHEAILYQLERIKEIKDDIAPQSRWLAVLPVWHSFERLIQYVILYYSDIIAYSKPIGKIILTDMAHVKPQYICSVPRIWETVKAGVYQSLKNKKKIEKKLFAFFLKCGEIRMAFKERFDSCIPDYKKRSRILDKLVSIIPLIIFTPLQKIGKKLVFSQITSKLGGAFIAGISGGGSMNRDVQNFFKAMDVKVIDGYGLTETSPLVAAQHEKKTKRGVLTALSGTEVKVVNEDGKEVERGEKGLLLVRGPQVMKGYYKREDLTKAVIDKDGWFNTGDLARMTRSGDFAIVGRAKDTIVLSGGENIEPVPIESALNQSEYIETAVVVGQDKKYLASLIVIDQKNVERYLKDNHIPYVNRENLSDMEEVKALINSEVFNIVSTKNGFKSFEQIKRTALLSKSFVVGDELSAKQELKRFVVADKYREEIEKLFS</sequence>
<reference evidence="2" key="2">
    <citation type="submission" date="2021-04" db="EMBL/GenBank/DDBJ databases">
        <authorList>
            <person name="Gilroy R."/>
        </authorList>
    </citation>
    <scope>NUCLEOTIDE SEQUENCE</scope>
    <source>
        <strain evidence="2">Gambia11-129</strain>
    </source>
</reference>
<dbReference type="InterPro" id="IPR042099">
    <property type="entry name" value="ANL_N_sf"/>
</dbReference>
<dbReference type="PANTHER" id="PTHR43813">
    <property type="entry name" value="ACYL-ACTIVATING ENZYME 16, CHLOROPLASTIC-RELATED"/>
    <property type="match status" value="1"/>
</dbReference>
<name>A0A9D1PT74_9SPIO</name>
<dbReference type="InterPro" id="IPR052987">
    <property type="entry name" value="Chloroplast_AMP-bd_Enzymes"/>
</dbReference>
<dbReference type="Pfam" id="PF00501">
    <property type="entry name" value="AMP-binding"/>
    <property type="match status" value="1"/>
</dbReference>
<dbReference type="Proteomes" id="UP000823936">
    <property type="component" value="Unassembled WGS sequence"/>
</dbReference>
<dbReference type="AlphaFoldDB" id="A0A9D1PT74"/>
<dbReference type="Gene3D" id="3.40.50.12780">
    <property type="entry name" value="N-terminal domain of ligase-like"/>
    <property type="match status" value="2"/>
</dbReference>
<protein>
    <submittedName>
        <fullName evidence="2">Long-chain fatty acid--CoA ligase</fullName>
    </submittedName>
</protein>
<proteinExistence type="predicted"/>
<feature type="domain" description="AMP-dependent synthetase/ligase" evidence="1">
    <location>
        <begin position="32"/>
        <end position="464"/>
    </location>
</feature>
<dbReference type="InterPro" id="IPR020845">
    <property type="entry name" value="AMP-binding_CS"/>
</dbReference>
<accession>A0A9D1PT74</accession>
<dbReference type="EMBL" id="DXHU01000001">
    <property type="protein sequence ID" value="HIV98171.1"/>
    <property type="molecule type" value="Genomic_DNA"/>
</dbReference>
<dbReference type="PROSITE" id="PS00455">
    <property type="entry name" value="AMP_BINDING"/>
    <property type="match status" value="1"/>
</dbReference>
<evidence type="ECO:0000313" key="3">
    <source>
        <dbReference type="Proteomes" id="UP000823936"/>
    </source>
</evidence>